<dbReference type="NCBIfam" id="TIGR02595">
    <property type="entry name" value="PEP_CTERM"/>
    <property type="match status" value="1"/>
</dbReference>
<dbReference type="InterPro" id="IPR013424">
    <property type="entry name" value="Ice-binding_C"/>
</dbReference>
<evidence type="ECO:0000313" key="1">
    <source>
        <dbReference type="EMBL" id="MFB2938336.1"/>
    </source>
</evidence>
<protein>
    <submittedName>
        <fullName evidence="1">PEP-CTERM sorting domain-containing protein</fullName>
    </submittedName>
</protein>
<name>A0ABV4YHN1_9CYAN</name>
<accession>A0ABV4YHN1</accession>
<keyword evidence="2" id="KW-1185">Reference proteome</keyword>
<comment type="caution">
    <text evidence="1">The sequence shown here is derived from an EMBL/GenBank/DDBJ whole genome shotgun (WGS) entry which is preliminary data.</text>
</comment>
<dbReference type="RefSeq" id="WP_413259817.1">
    <property type="nucleotide sequence ID" value="NZ_JBHFNS010000087.1"/>
</dbReference>
<dbReference type="EMBL" id="JBHFNS010000087">
    <property type="protein sequence ID" value="MFB2938336.1"/>
    <property type="molecule type" value="Genomic_DNA"/>
</dbReference>
<reference evidence="1 2" key="1">
    <citation type="submission" date="2024-09" db="EMBL/GenBank/DDBJ databases">
        <title>Floridaenema gen nov. (Aerosakkonemataceae, Aerosakkonematales ord. nov., Cyanobacteria) from benthic tropical and subtropical fresh waters, with the description of four new species.</title>
        <authorList>
            <person name="Moretto J.A."/>
            <person name="Berthold D.E."/>
            <person name="Lefler F.W."/>
            <person name="Huang I.-S."/>
            <person name="Laughinghouse H. IV."/>
        </authorList>
    </citation>
    <scope>NUCLEOTIDE SEQUENCE [LARGE SCALE GENOMIC DNA]</scope>
    <source>
        <strain evidence="1 2">BLCC-F154</strain>
    </source>
</reference>
<gene>
    <name evidence="1" type="ORF">ACE1B6_24075</name>
</gene>
<dbReference type="Proteomes" id="UP001576776">
    <property type="component" value="Unassembled WGS sequence"/>
</dbReference>
<evidence type="ECO:0000313" key="2">
    <source>
        <dbReference type="Proteomes" id="UP001576776"/>
    </source>
</evidence>
<proteinExistence type="predicted"/>
<sequence>MFTKAIRFVRSISESAKNFSYAAHKTTIFNGLALMVTCGIGAALPTPAQAASFTGFGCIDDPACQSYLAFWNAHISGSSFSPEFVHSVPDTRISASVSGLEIADSFLRSESYGSASGSASIETVLGLGTLKGKAEASALAIATDDGGLDARGNAMVYLGWGDTITVTSNSHLPGAKIPFEVRLYLDRFVSASGRYEGNTQASVYANLSVHERDLSHSSISDLHIFDTNFFPSNITEVTTIAYLPVGELSIIQGQLWLGASAEAYASFPNKPYEFDRSIADASHTANYYLTPLLDGVSYTSASGKTYFYSPPVNKVPEPTSPLSFVGLVGLGFAFLSKRRNCTERNEL</sequence>
<organism evidence="1 2">
    <name type="scientific">Floridaenema fluviatile BLCC-F154</name>
    <dbReference type="NCBI Taxonomy" id="3153640"/>
    <lineage>
        <taxon>Bacteria</taxon>
        <taxon>Bacillati</taxon>
        <taxon>Cyanobacteriota</taxon>
        <taxon>Cyanophyceae</taxon>
        <taxon>Oscillatoriophycideae</taxon>
        <taxon>Aerosakkonematales</taxon>
        <taxon>Aerosakkonemataceae</taxon>
        <taxon>Floridanema</taxon>
        <taxon>Floridanema fluviatile</taxon>
    </lineage>
</organism>